<feature type="coiled-coil region" evidence="1">
    <location>
        <begin position="78"/>
        <end position="105"/>
    </location>
</feature>
<dbReference type="AlphaFoldDB" id="A0A0H2MRJ6"/>
<evidence type="ECO:0000313" key="3">
    <source>
        <dbReference type="Proteomes" id="UP000035444"/>
    </source>
</evidence>
<dbReference type="OrthoDB" id="9810387at2"/>
<gene>
    <name evidence="2" type="ORF">WH96_18390</name>
</gene>
<dbReference type="EMBL" id="LAQL01000017">
    <property type="protein sequence ID" value="KLN59285.1"/>
    <property type="molecule type" value="Genomic_DNA"/>
</dbReference>
<dbReference type="Proteomes" id="UP000035444">
    <property type="component" value="Unassembled WGS sequence"/>
</dbReference>
<name>A0A0H2MRJ6_9PROT</name>
<dbReference type="Gene3D" id="1.10.790.20">
    <property type="entry name" value="Domain of unknown function DUF1476"/>
    <property type="match status" value="1"/>
</dbReference>
<reference evidence="2 3" key="1">
    <citation type="submission" date="2015-03" db="EMBL/GenBank/DDBJ databases">
        <title>Genome Sequence of Kiloniella spongiae MEBiC09566, isolated from a marine sponge.</title>
        <authorList>
            <person name="Shao Z."/>
            <person name="Wang L."/>
            <person name="Li X."/>
        </authorList>
    </citation>
    <scope>NUCLEOTIDE SEQUENCE [LARGE SCALE GENOMIC DNA]</scope>
    <source>
        <strain evidence="2 3">MEBiC09566</strain>
    </source>
</reference>
<dbReference type="PIRSF" id="PIRSF031780">
    <property type="entry name" value="UCP031780"/>
    <property type="match status" value="1"/>
</dbReference>
<keyword evidence="3" id="KW-1185">Reference proteome</keyword>
<comment type="caution">
    <text evidence="2">The sequence shown here is derived from an EMBL/GenBank/DDBJ whole genome shotgun (WGS) entry which is preliminary data.</text>
</comment>
<evidence type="ECO:0000313" key="2">
    <source>
        <dbReference type="EMBL" id="KLN59285.1"/>
    </source>
</evidence>
<dbReference type="InterPro" id="IPR009945">
    <property type="entry name" value="ATPase_inh_sub_z"/>
</dbReference>
<proteinExistence type="predicted"/>
<keyword evidence="1" id="KW-0175">Coiled coil</keyword>
<evidence type="ECO:0000256" key="1">
    <source>
        <dbReference type="SAM" id="Coils"/>
    </source>
</evidence>
<dbReference type="PATRIC" id="fig|1489064.4.peg.680"/>
<sequence>MINISDREKAFEDKYQHDEELRFKTEARRNKLLGLWAADLMGLTGDAAEEYAKTVIKADLIEPGDEDVKQKVLKDFQSRNVDKSIHQLERQMAELMEEAKKQLMTE</sequence>
<dbReference type="STRING" id="1489064.WH96_18390"/>
<dbReference type="RefSeq" id="WP_047765697.1">
    <property type="nucleotide sequence ID" value="NZ_LAQL01000017.1"/>
</dbReference>
<accession>A0A0H2MRJ6</accession>
<dbReference type="InterPro" id="IPR038293">
    <property type="entry name" value="ATPase_inh_sub_z_sf"/>
</dbReference>
<protein>
    <recommendedName>
        <fullName evidence="4">Aldolase</fullName>
    </recommendedName>
</protein>
<evidence type="ECO:0008006" key="4">
    <source>
        <dbReference type="Google" id="ProtNLM"/>
    </source>
</evidence>
<organism evidence="2 3">
    <name type="scientific">Kiloniella spongiae</name>
    <dbReference type="NCBI Taxonomy" id="1489064"/>
    <lineage>
        <taxon>Bacteria</taxon>
        <taxon>Pseudomonadati</taxon>
        <taxon>Pseudomonadota</taxon>
        <taxon>Alphaproteobacteria</taxon>
        <taxon>Rhodospirillales</taxon>
        <taxon>Kiloniellaceae</taxon>
        <taxon>Kiloniella</taxon>
    </lineage>
</organism>
<dbReference type="Pfam" id="PF07345">
    <property type="entry name" value="ATPaseInh_sub_z"/>
    <property type="match status" value="1"/>
</dbReference>